<evidence type="ECO:0000313" key="3">
    <source>
        <dbReference type="EMBL" id="NDK88239.1"/>
    </source>
</evidence>
<comment type="caution">
    <text evidence="3">The sequence shown here is derived from an EMBL/GenBank/DDBJ whole genome shotgun (WGS) entry which is preliminary data.</text>
</comment>
<sequence>MAFHIADLIEHAVDLVPDRIALETEGQSVTYADVERQANALTHELLELGVEPGDRVGLYSRNTIECVIAMIAIFKARAAMVNVNYRYVEAELEHIVTDSQMTVLIHERQYGDRVVNVLPNCPELAHLVVIDDGTDVPVPDGALRYDDIVATRSGDRDFGPRSDDDIYMLYTGGTTGRPKGVVWRQEDVWRVLGGGINFYTGERIADEWQQARDGAKNGQLVRFPIPPFIHGGSQWAVFQELFAGGKAVIYPEFGGHQAWSIVEKHRVNVVMITGDAMARPMVEALEQGHPEGRPYDTSSMLSLASSAALFSASVKDQYLEMLPNLLIFDAIGSSETGFSGMSAAQKGTSHVGAPRVTADKAAVVLREDGTRVQPGSGEVGILARSGHIPLRYHNDPEKTAKTFKEFGGIRYAIPGDFATVEADGSITMLGRGSQSINTGGEKVFPEEVEAALKAHPDVFDTVVVGVPDERYGQRVAAVIAGRAGARPSLASLNEVARTAIAGYKCPRSIWFVDSIKRSPAGKPDYRWGKSVTESRAADEIQQVISGRA</sequence>
<dbReference type="InterPro" id="IPR042099">
    <property type="entry name" value="ANL_N_sf"/>
</dbReference>
<feature type="domain" description="AMP-binding enzyme C-terminal" evidence="2">
    <location>
        <begin position="447"/>
        <end position="522"/>
    </location>
</feature>
<keyword evidence="4" id="KW-1185">Reference proteome</keyword>
<dbReference type="InterPro" id="IPR025110">
    <property type="entry name" value="AMP-bd_C"/>
</dbReference>
<organism evidence="3 4">
    <name type="scientific">Gordonia desulfuricans</name>
    <dbReference type="NCBI Taxonomy" id="89051"/>
    <lineage>
        <taxon>Bacteria</taxon>
        <taxon>Bacillati</taxon>
        <taxon>Actinomycetota</taxon>
        <taxon>Actinomycetes</taxon>
        <taxon>Mycobacteriales</taxon>
        <taxon>Gordoniaceae</taxon>
        <taxon>Gordonia</taxon>
    </lineage>
</organism>
<protein>
    <submittedName>
        <fullName evidence="3">Acyl-CoA synthetase</fullName>
    </submittedName>
</protein>
<evidence type="ECO:0000313" key="4">
    <source>
        <dbReference type="Proteomes" id="UP000466307"/>
    </source>
</evidence>
<dbReference type="Gene3D" id="3.40.50.12780">
    <property type="entry name" value="N-terminal domain of ligase-like"/>
    <property type="match status" value="1"/>
</dbReference>
<feature type="domain" description="AMP-dependent synthetase/ligase" evidence="1">
    <location>
        <begin position="10"/>
        <end position="382"/>
    </location>
</feature>
<accession>A0A7K3LIZ3</accession>
<dbReference type="PROSITE" id="PS00455">
    <property type="entry name" value="AMP_BINDING"/>
    <property type="match status" value="1"/>
</dbReference>
<dbReference type="InterPro" id="IPR050237">
    <property type="entry name" value="ATP-dep_AMP-bd_enzyme"/>
</dbReference>
<dbReference type="Pfam" id="PF13193">
    <property type="entry name" value="AMP-binding_C"/>
    <property type="match status" value="1"/>
</dbReference>
<reference evidence="3 4" key="1">
    <citation type="submission" date="2020-01" db="EMBL/GenBank/DDBJ databases">
        <title>Investigation of new actinobacteria for the biodesulphurisation of diesel fuel.</title>
        <authorList>
            <person name="Athi Narayanan S.M."/>
        </authorList>
    </citation>
    <scope>NUCLEOTIDE SEQUENCE [LARGE SCALE GENOMIC DNA]</scope>
    <source>
        <strain evidence="3 4">213E</strain>
    </source>
</reference>
<dbReference type="Pfam" id="PF00501">
    <property type="entry name" value="AMP-binding"/>
    <property type="match status" value="1"/>
</dbReference>
<dbReference type="Proteomes" id="UP000466307">
    <property type="component" value="Unassembled WGS sequence"/>
</dbReference>
<dbReference type="InterPro" id="IPR000873">
    <property type="entry name" value="AMP-dep_synth/lig_dom"/>
</dbReference>
<proteinExistence type="predicted"/>
<name>A0A7K3LIZ3_9ACTN</name>
<dbReference type="PANTHER" id="PTHR43767:SF1">
    <property type="entry name" value="NONRIBOSOMAL PEPTIDE SYNTHASE PES1 (EUROFUNG)-RELATED"/>
    <property type="match status" value="1"/>
</dbReference>
<dbReference type="EMBL" id="JAADZU010000003">
    <property type="protein sequence ID" value="NDK88239.1"/>
    <property type="molecule type" value="Genomic_DNA"/>
</dbReference>
<dbReference type="InterPro" id="IPR045851">
    <property type="entry name" value="AMP-bd_C_sf"/>
</dbReference>
<dbReference type="NCBIfam" id="NF005863">
    <property type="entry name" value="PRK07798.1"/>
    <property type="match status" value="1"/>
</dbReference>
<dbReference type="AlphaFoldDB" id="A0A7K3LIZ3"/>
<dbReference type="SUPFAM" id="SSF56801">
    <property type="entry name" value="Acetyl-CoA synthetase-like"/>
    <property type="match status" value="1"/>
</dbReference>
<dbReference type="InterPro" id="IPR020845">
    <property type="entry name" value="AMP-binding_CS"/>
</dbReference>
<dbReference type="Gene3D" id="3.30.300.30">
    <property type="match status" value="1"/>
</dbReference>
<gene>
    <name evidence="3" type="ORF">GYA93_01370</name>
</gene>
<dbReference type="PANTHER" id="PTHR43767">
    <property type="entry name" value="LONG-CHAIN-FATTY-ACID--COA LIGASE"/>
    <property type="match status" value="1"/>
</dbReference>
<dbReference type="GO" id="GO:0016878">
    <property type="term" value="F:acid-thiol ligase activity"/>
    <property type="evidence" value="ECO:0007669"/>
    <property type="project" value="UniProtKB-ARBA"/>
</dbReference>
<evidence type="ECO:0000259" key="2">
    <source>
        <dbReference type="Pfam" id="PF13193"/>
    </source>
</evidence>
<dbReference type="RefSeq" id="WP_059036852.1">
    <property type="nucleotide sequence ID" value="NZ_JAADZU010000003.1"/>
</dbReference>
<evidence type="ECO:0000259" key="1">
    <source>
        <dbReference type="Pfam" id="PF00501"/>
    </source>
</evidence>